<protein>
    <submittedName>
        <fullName evidence="3">Ig-like domain-containing protein</fullName>
    </submittedName>
</protein>
<comment type="caution">
    <text evidence="3">The sequence shown here is derived from an EMBL/GenBank/DDBJ whole genome shotgun (WGS) entry which is preliminary data.</text>
</comment>
<accession>A0ABS9J0D3</accession>
<dbReference type="Pfam" id="PF13205">
    <property type="entry name" value="Big_5"/>
    <property type="match status" value="1"/>
</dbReference>
<dbReference type="RefSeq" id="WP_236957841.1">
    <property type="nucleotide sequence ID" value="NZ_JAETXX010000001.1"/>
</dbReference>
<feature type="domain" description="SbsA Ig-like" evidence="2">
    <location>
        <begin position="35"/>
        <end position="136"/>
    </location>
</feature>
<dbReference type="Proteomes" id="UP000829517">
    <property type="component" value="Unassembled WGS sequence"/>
</dbReference>
<proteinExistence type="predicted"/>
<reference evidence="3 4" key="1">
    <citation type="submission" date="2021-01" db="EMBL/GenBank/DDBJ databases">
        <title>Genome sequencing of Joostella atrarenae M1-2 (= KCTC 23194).</title>
        <authorList>
            <person name="Zakaria M.R."/>
            <person name="Lam M.Q."/>
            <person name="Chong C.S."/>
        </authorList>
    </citation>
    <scope>NUCLEOTIDE SEQUENCE [LARGE SCALE GENOMIC DNA]</scope>
    <source>
        <strain evidence="3 4">M1-2</strain>
    </source>
</reference>
<evidence type="ECO:0000313" key="4">
    <source>
        <dbReference type="Proteomes" id="UP000829517"/>
    </source>
</evidence>
<evidence type="ECO:0000313" key="3">
    <source>
        <dbReference type="EMBL" id="MCF8713883.1"/>
    </source>
</evidence>
<organism evidence="3 4">
    <name type="scientific">Joostella atrarenae</name>
    <dbReference type="NCBI Taxonomy" id="679257"/>
    <lineage>
        <taxon>Bacteria</taxon>
        <taxon>Pseudomonadati</taxon>
        <taxon>Bacteroidota</taxon>
        <taxon>Flavobacteriia</taxon>
        <taxon>Flavobacteriales</taxon>
        <taxon>Flavobacteriaceae</taxon>
        <taxon>Joostella</taxon>
    </lineage>
</organism>
<evidence type="ECO:0000256" key="1">
    <source>
        <dbReference type="ARBA" id="ARBA00022729"/>
    </source>
</evidence>
<name>A0ABS9J0D3_9FLAO</name>
<dbReference type="InterPro" id="IPR018673">
    <property type="entry name" value="DUF2141"/>
</dbReference>
<dbReference type="InterPro" id="IPR032812">
    <property type="entry name" value="SbsA_Ig"/>
</dbReference>
<dbReference type="Pfam" id="PF09912">
    <property type="entry name" value="DUF2141"/>
    <property type="match status" value="1"/>
</dbReference>
<keyword evidence="4" id="KW-1185">Reference proteome</keyword>
<sequence length="535" mass="61367">MKAKNLLSYILFFVLLFSLINCARRGTPQGGPKDLTPPSIVSARPENNTTNFTSEKIRIDFDEYIKLKDLQKQLIVSPPLKNTPYVYPQSGASKYLEIELLDTLKENTTYVFNFGQSVVDNNEANPYSFFKYVFSTGSYIDSLELEGFVIDAVQKKPDSFISVMLYEVDSAYTDSVIYQKPPTYITNTLDSSTNFRLTNLKKGTYKLVAIKDKAGNYKFDPKTDKIGFIDHLINIPNDSIYGLNLFTEVPAYKAARPSLIAKNKIFFGYEGDPTGMEIKLISDKPEDYDYRIFPDAEKDTLKYFFTPFESDSLIFEVKNKKEIDTFTVRIKELYADTLVVAQMNKSFSINDSLKILGSTPIESYNKELISVIDKDSTTLEFTPLLDKKKNIFNLKWDSEADQKYRITLLPGAITDFYGDKNDTLSYGVSTKSVADLGSMRVNLKNVESYPLILQLTDKNGDVKEEMYIEEKKYAYEFRNIDPGTYLIRVIHDDNANGKWDTGNYLKKIQPERISYYPDPVELRANWEIEQTFILK</sequence>
<dbReference type="EMBL" id="JAETXX010000001">
    <property type="protein sequence ID" value="MCF8713883.1"/>
    <property type="molecule type" value="Genomic_DNA"/>
</dbReference>
<evidence type="ECO:0000259" key="2">
    <source>
        <dbReference type="Pfam" id="PF13205"/>
    </source>
</evidence>
<keyword evidence="1" id="KW-0732">Signal</keyword>
<gene>
    <name evidence="3" type="ORF">JM658_03500</name>
</gene>